<protein>
    <submittedName>
        <fullName evidence="2">Uncharacterized protein</fullName>
    </submittedName>
</protein>
<keyword evidence="1" id="KW-1133">Transmembrane helix</keyword>
<keyword evidence="1" id="KW-0472">Membrane</keyword>
<reference evidence="2 3" key="1">
    <citation type="submission" date="2019-05" db="EMBL/GenBank/DDBJ databases">
        <authorList>
            <consortium name="Pathogen Informatics"/>
        </authorList>
    </citation>
    <scope>NUCLEOTIDE SEQUENCE [LARGE SCALE GENOMIC DNA]</scope>
    <source>
        <strain evidence="2 3">NCTC12204</strain>
    </source>
</reference>
<feature type="transmembrane region" description="Helical" evidence="1">
    <location>
        <begin position="96"/>
        <end position="117"/>
    </location>
</feature>
<dbReference type="AlphaFoldDB" id="A0A449E646"/>
<accession>A0A449E646</accession>
<proteinExistence type="predicted"/>
<organism evidence="2 3">
    <name type="scientific">Enterococcus hirae</name>
    <dbReference type="NCBI Taxonomy" id="1354"/>
    <lineage>
        <taxon>Bacteria</taxon>
        <taxon>Bacillati</taxon>
        <taxon>Bacillota</taxon>
        <taxon>Bacilli</taxon>
        <taxon>Lactobacillales</taxon>
        <taxon>Enterococcaceae</taxon>
        <taxon>Enterococcus</taxon>
    </lineage>
</organism>
<keyword evidence="1" id="KW-0812">Transmembrane</keyword>
<evidence type="ECO:0000313" key="3">
    <source>
        <dbReference type="Proteomes" id="UP000352698"/>
    </source>
</evidence>
<feature type="transmembrane region" description="Helical" evidence="1">
    <location>
        <begin position="6"/>
        <end position="22"/>
    </location>
</feature>
<feature type="transmembrane region" description="Helical" evidence="1">
    <location>
        <begin position="34"/>
        <end position="52"/>
    </location>
</feature>
<comment type="caution">
    <text evidence="2">The sequence shown here is derived from an EMBL/GenBank/DDBJ whole genome shotgun (WGS) entry which is preliminary data.</text>
</comment>
<evidence type="ECO:0000256" key="1">
    <source>
        <dbReference type="SAM" id="Phobius"/>
    </source>
</evidence>
<dbReference type="EMBL" id="CABEEP010000001">
    <property type="protein sequence ID" value="VTQ69268.1"/>
    <property type="molecule type" value="Genomic_DNA"/>
</dbReference>
<dbReference type="Proteomes" id="UP000352698">
    <property type="component" value="Unassembled WGS sequence"/>
</dbReference>
<feature type="transmembrane region" description="Helical" evidence="1">
    <location>
        <begin position="123"/>
        <end position="142"/>
    </location>
</feature>
<name>A0A449E646_ENTHR</name>
<feature type="transmembrane region" description="Helical" evidence="1">
    <location>
        <begin position="58"/>
        <end position="75"/>
    </location>
</feature>
<gene>
    <name evidence="2" type="ORF">NCTC12204_02440</name>
</gene>
<dbReference type="RefSeq" id="WP_010737021.1">
    <property type="nucleotide sequence ID" value="NZ_AP027299.1"/>
</dbReference>
<sequence length="145" mass="16473">MEHLQNYLIVLVLILFILQRLLKERAIKDTMKSEIIIVLVGLYLIISNWQEIIKTNHTLILIVLSVLLGFIFGVLRAQTVKIYQRQSDQQWVKKGTWLTVLVFIIGVIINRVSVLPFGESVPAVAETLHIGVSLLGAKVVYLKKV</sequence>
<evidence type="ECO:0000313" key="2">
    <source>
        <dbReference type="EMBL" id="VTQ69268.1"/>
    </source>
</evidence>